<dbReference type="AlphaFoldDB" id="A0ABD7ZY70"/>
<name>A0ABD7ZY70_9BACI</name>
<dbReference type="PROSITE" id="PS51257">
    <property type="entry name" value="PROKAR_LIPOPROTEIN"/>
    <property type="match status" value="1"/>
</dbReference>
<organism evidence="2 3">
    <name type="scientific">Bacillus tropicus</name>
    <dbReference type="NCBI Taxonomy" id="2026188"/>
    <lineage>
        <taxon>Bacteria</taxon>
        <taxon>Bacillati</taxon>
        <taxon>Bacillota</taxon>
        <taxon>Bacilli</taxon>
        <taxon>Bacillales</taxon>
        <taxon>Bacillaceae</taxon>
        <taxon>Bacillus</taxon>
        <taxon>Bacillus cereus group</taxon>
    </lineage>
</organism>
<protein>
    <recommendedName>
        <fullName evidence="4">Lipoprotein</fullName>
    </recommendedName>
</protein>
<evidence type="ECO:0000313" key="2">
    <source>
        <dbReference type="EMBL" id="WMY17049.1"/>
    </source>
</evidence>
<dbReference type="GeneID" id="93007318"/>
<dbReference type="Proteomes" id="UP001260090">
    <property type="component" value="Chromosome"/>
</dbReference>
<dbReference type="RefSeq" id="WP_052495871.1">
    <property type="nucleotide sequence ID" value="NZ_CP065739.1"/>
</dbReference>
<evidence type="ECO:0008006" key="4">
    <source>
        <dbReference type="Google" id="ProtNLM"/>
    </source>
</evidence>
<dbReference type="EMBL" id="CP119875">
    <property type="protein sequence ID" value="WMY17049.1"/>
    <property type="molecule type" value="Genomic_DNA"/>
</dbReference>
<gene>
    <name evidence="2" type="ORF">P3F89_08430</name>
</gene>
<proteinExistence type="predicted"/>
<feature type="compositionally biased region" description="Basic and acidic residues" evidence="1">
    <location>
        <begin position="20"/>
        <end position="41"/>
    </location>
</feature>
<evidence type="ECO:0000313" key="3">
    <source>
        <dbReference type="Proteomes" id="UP001260090"/>
    </source>
</evidence>
<feature type="region of interest" description="Disordered" evidence="1">
    <location>
        <begin position="18"/>
        <end position="41"/>
    </location>
</feature>
<evidence type="ECO:0000256" key="1">
    <source>
        <dbReference type="SAM" id="MobiDB-lite"/>
    </source>
</evidence>
<sequence>MKKLIVAGLSLGLLAGCGSTEDKNEVKDKPTQKQEVKKNTEQKEVKKKDFVEYTKKIKGANFIKEVKLNNNNSEITFYDSFTAYKAAHADSTTTEEQYKQYFSTGDTIEKIFVEESSRLLRRFHALNSVKMTLSFEGKTYNINLSRKDLNKYLGFKVESLNVANGSWKSKFVEPYVYDKNKRAEFFKKFVKVK</sequence>
<accession>A0ABD7ZY70</accession>
<reference evidence="2 3" key="1">
    <citation type="submission" date="2023-03" db="EMBL/GenBank/DDBJ databases">
        <title>Plant growth-promoting bacteria for biocontrol of bacterial wilt in tomato.</title>
        <authorList>
            <person name="Song J."/>
            <person name="Jin Y.J."/>
        </authorList>
    </citation>
    <scope>NUCLEOTIDE SEQUENCE [LARGE SCALE GENOMIC DNA]</scope>
    <source>
        <strain evidence="2 3">T36S-23</strain>
    </source>
</reference>